<organism evidence="1 2">
    <name type="scientific">Sphaerodactylus townsendi</name>
    <dbReference type="NCBI Taxonomy" id="933632"/>
    <lineage>
        <taxon>Eukaryota</taxon>
        <taxon>Metazoa</taxon>
        <taxon>Chordata</taxon>
        <taxon>Craniata</taxon>
        <taxon>Vertebrata</taxon>
        <taxon>Euteleostomi</taxon>
        <taxon>Lepidosauria</taxon>
        <taxon>Squamata</taxon>
        <taxon>Bifurcata</taxon>
        <taxon>Gekkota</taxon>
        <taxon>Sphaerodactylidae</taxon>
        <taxon>Sphaerodactylus</taxon>
    </lineage>
</organism>
<protein>
    <submittedName>
        <fullName evidence="1">Uncharacterized protein</fullName>
    </submittedName>
</protein>
<name>A0ACB8EXU6_9SAUR</name>
<dbReference type="Proteomes" id="UP000827872">
    <property type="component" value="Linkage Group LG15"/>
</dbReference>
<proteinExistence type="predicted"/>
<reference evidence="1" key="1">
    <citation type="submission" date="2021-08" db="EMBL/GenBank/DDBJ databases">
        <title>The first chromosome-level gecko genome reveals the dynamic sex chromosomes of Neotropical dwarf geckos (Sphaerodactylidae: Sphaerodactylus).</title>
        <authorList>
            <person name="Pinto B.J."/>
            <person name="Keating S.E."/>
            <person name="Gamble T."/>
        </authorList>
    </citation>
    <scope>NUCLEOTIDE SEQUENCE</scope>
    <source>
        <strain evidence="1">TG3544</strain>
    </source>
</reference>
<dbReference type="EMBL" id="CM037628">
    <property type="protein sequence ID" value="KAH7997360.1"/>
    <property type="molecule type" value="Genomic_DNA"/>
</dbReference>
<keyword evidence="2" id="KW-1185">Reference proteome</keyword>
<evidence type="ECO:0000313" key="1">
    <source>
        <dbReference type="EMBL" id="KAH7997360.1"/>
    </source>
</evidence>
<comment type="caution">
    <text evidence="1">The sequence shown here is derived from an EMBL/GenBank/DDBJ whole genome shotgun (WGS) entry which is preliminary data.</text>
</comment>
<evidence type="ECO:0000313" key="2">
    <source>
        <dbReference type="Proteomes" id="UP000827872"/>
    </source>
</evidence>
<sequence>MGAGRKERTGVTRSSMEWMRRNPSAAESKISCRSGIRAQFLSPPLPHASALQSLRLSIKQPLHLVGIYLLAECSLAVLLESSVLLALQEPCSLLLACFGWEQQQWRRRLRARVSNLNRV</sequence>
<gene>
    <name evidence="1" type="ORF">K3G42_015021</name>
</gene>
<accession>A0ACB8EXU6</accession>